<keyword evidence="2" id="KW-1133">Transmembrane helix</keyword>
<feature type="region of interest" description="Disordered" evidence="1">
    <location>
        <begin position="26"/>
        <end position="46"/>
    </location>
</feature>
<accession>A0A512HWE9</accession>
<name>A0A512HWE9_9ACTN</name>
<protein>
    <submittedName>
        <fullName evidence="3">Uncharacterized protein</fullName>
    </submittedName>
</protein>
<feature type="region of interest" description="Disordered" evidence="1">
    <location>
        <begin position="67"/>
        <end position="98"/>
    </location>
</feature>
<feature type="transmembrane region" description="Helical" evidence="2">
    <location>
        <begin position="137"/>
        <end position="157"/>
    </location>
</feature>
<evidence type="ECO:0000313" key="4">
    <source>
        <dbReference type="Proteomes" id="UP000321769"/>
    </source>
</evidence>
<gene>
    <name evidence="3" type="ORF">AFL01nite_21050</name>
</gene>
<proteinExistence type="predicted"/>
<dbReference type="AlphaFoldDB" id="A0A512HWE9"/>
<evidence type="ECO:0000313" key="3">
    <source>
        <dbReference type="EMBL" id="GEO89778.1"/>
    </source>
</evidence>
<keyword evidence="2" id="KW-0472">Membrane</keyword>
<comment type="caution">
    <text evidence="3">The sequence shown here is derived from an EMBL/GenBank/DDBJ whole genome shotgun (WGS) entry which is preliminary data.</text>
</comment>
<reference evidence="3 4" key="1">
    <citation type="submission" date="2019-07" db="EMBL/GenBank/DDBJ databases">
        <title>Whole genome shotgun sequence of Aeromicrobium flavum NBRC 107625.</title>
        <authorList>
            <person name="Hosoyama A."/>
            <person name="Uohara A."/>
            <person name="Ohji S."/>
            <person name="Ichikawa N."/>
        </authorList>
    </citation>
    <scope>NUCLEOTIDE SEQUENCE [LARGE SCALE GENOMIC DNA]</scope>
    <source>
        <strain evidence="3 4">NBRC 107625</strain>
    </source>
</reference>
<dbReference type="Proteomes" id="UP000321769">
    <property type="component" value="Unassembled WGS sequence"/>
</dbReference>
<keyword evidence="4" id="KW-1185">Reference proteome</keyword>
<evidence type="ECO:0000256" key="1">
    <source>
        <dbReference type="SAM" id="MobiDB-lite"/>
    </source>
</evidence>
<feature type="compositionally biased region" description="Low complexity" evidence="1">
    <location>
        <begin position="67"/>
        <end position="76"/>
    </location>
</feature>
<feature type="region of interest" description="Disordered" evidence="1">
    <location>
        <begin position="293"/>
        <end position="327"/>
    </location>
</feature>
<dbReference type="EMBL" id="BJZQ01000010">
    <property type="protein sequence ID" value="GEO89778.1"/>
    <property type="molecule type" value="Genomic_DNA"/>
</dbReference>
<feature type="compositionally biased region" description="Basic and acidic residues" evidence="1">
    <location>
        <begin position="77"/>
        <end position="87"/>
    </location>
</feature>
<sequence>MIVAFVVALWAAYFVPLVLRRYDEAGKNSSLDHDGPTRRVVEPRRASVAAEERPVVKQAPVQQVAVQQVAEPTAPAAEDKTSPRVDRTSPAVDTQRPRLSRDAARIAARRRRNVLLTLVGVLAVLTGLTIAKVVAVWTPAIGVGLIVAWLVLCRVMVRQERGIARERTGAATSAVSRGLRAVPAATVRAFGWASGRVTDRTAAASTRGTAGDEEMTVVVSDQVEDFDPNRRNVMELDAPLGSDALDEQLQIAVPSVSATSGEPLWDPLPITVPTYVSKPRAGRTVRTIEFGQPGAWTSGHVEGEQTELPGLADDDRDTGTEQRAVGH</sequence>
<feature type="transmembrane region" description="Helical" evidence="2">
    <location>
        <begin position="114"/>
        <end position="131"/>
    </location>
</feature>
<evidence type="ECO:0000256" key="2">
    <source>
        <dbReference type="SAM" id="Phobius"/>
    </source>
</evidence>
<keyword evidence="2" id="KW-0812">Transmembrane</keyword>
<organism evidence="3 4">
    <name type="scientific">Aeromicrobium flavum</name>
    <dbReference type="NCBI Taxonomy" id="416568"/>
    <lineage>
        <taxon>Bacteria</taxon>
        <taxon>Bacillati</taxon>
        <taxon>Actinomycetota</taxon>
        <taxon>Actinomycetes</taxon>
        <taxon>Propionibacteriales</taxon>
        <taxon>Nocardioidaceae</taxon>
        <taxon>Aeromicrobium</taxon>
    </lineage>
</organism>